<dbReference type="Gene3D" id="2.30.29.30">
    <property type="entry name" value="Pleckstrin-homology domain (PH domain)/Phosphotyrosine-binding domain (PTB)"/>
    <property type="match status" value="1"/>
</dbReference>
<evidence type="ECO:0000256" key="3">
    <source>
        <dbReference type="ARBA" id="ARBA00022737"/>
    </source>
</evidence>
<evidence type="ECO:0000313" key="10">
    <source>
        <dbReference type="Proteomes" id="UP000042958"/>
    </source>
</evidence>
<evidence type="ECO:0000256" key="2">
    <source>
        <dbReference type="ARBA" id="ARBA00009448"/>
    </source>
</evidence>
<evidence type="ECO:0000256" key="1">
    <source>
        <dbReference type="ARBA" id="ARBA00004123"/>
    </source>
</evidence>
<feature type="region of interest" description="Disordered" evidence="7">
    <location>
        <begin position="442"/>
        <end position="473"/>
    </location>
</feature>
<evidence type="ECO:0000256" key="6">
    <source>
        <dbReference type="ARBA" id="ARBA00023242"/>
    </source>
</evidence>
<dbReference type="CDD" id="cd13229">
    <property type="entry name" value="PH_TFIIH"/>
    <property type="match status" value="1"/>
</dbReference>
<dbReference type="SUPFAM" id="SSF50729">
    <property type="entry name" value="PH domain-like"/>
    <property type="match status" value="1"/>
</dbReference>
<dbReference type="InterPro" id="IPR011993">
    <property type="entry name" value="PH-like_dom_sf"/>
</dbReference>
<dbReference type="Pfam" id="PF03909">
    <property type="entry name" value="BSD"/>
    <property type="match status" value="2"/>
</dbReference>
<evidence type="ECO:0000313" key="9">
    <source>
        <dbReference type="EMBL" id="CEO60113.1"/>
    </source>
</evidence>
<dbReference type="OrthoDB" id="360521at2759"/>
<evidence type="ECO:0000256" key="4">
    <source>
        <dbReference type="ARBA" id="ARBA00023015"/>
    </source>
</evidence>
<dbReference type="InterPro" id="IPR027079">
    <property type="entry name" value="Tfb1/GTF2H1"/>
</dbReference>
<reference evidence="10" key="1">
    <citation type="journal article" date="2015" name="Genome Announc.">
        <title>Draft genome sequence of the fungus Penicillium brasilianum MG11.</title>
        <authorList>
            <person name="Horn F."/>
            <person name="Linde J."/>
            <person name="Mattern D.J."/>
            <person name="Walther G."/>
            <person name="Guthke R."/>
            <person name="Brakhage A.A."/>
            <person name="Valiante V."/>
        </authorList>
    </citation>
    <scope>NUCLEOTIDE SEQUENCE [LARGE SCALE GENOMIC DNA]</scope>
    <source>
        <strain evidence="10">MG11</strain>
    </source>
</reference>
<comment type="similarity">
    <text evidence="2">Belongs to the TFB1 family.</text>
</comment>
<dbReference type="SMART" id="SM00751">
    <property type="entry name" value="BSD"/>
    <property type="match status" value="2"/>
</dbReference>
<accession>A0A0F7VDL4</accession>
<dbReference type="EMBL" id="CDHK01000004">
    <property type="protein sequence ID" value="CEO60113.1"/>
    <property type="molecule type" value="Genomic_DNA"/>
</dbReference>
<name>A0A0F7VDL4_PENBI</name>
<dbReference type="GO" id="GO:0006351">
    <property type="term" value="P:DNA-templated transcription"/>
    <property type="evidence" value="ECO:0007669"/>
    <property type="project" value="InterPro"/>
</dbReference>
<keyword evidence="3" id="KW-0677">Repeat</keyword>
<dbReference type="AlphaFoldDB" id="A0A0F7VDL4"/>
<comment type="subcellular location">
    <subcellularLocation>
        <location evidence="1">Nucleus</location>
    </subcellularLocation>
</comment>
<organism evidence="9 10">
    <name type="scientific">Penicillium brasilianum</name>
    <dbReference type="NCBI Taxonomy" id="104259"/>
    <lineage>
        <taxon>Eukaryota</taxon>
        <taxon>Fungi</taxon>
        <taxon>Dikarya</taxon>
        <taxon>Ascomycota</taxon>
        <taxon>Pezizomycotina</taxon>
        <taxon>Eurotiomycetes</taxon>
        <taxon>Eurotiomycetidae</taxon>
        <taxon>Eurotiales</taxon>
        <taxon>Aspergillaceae</taxon>
        <taxon>Penicillium</taxon>
    </lineage>
</organism>
<evidence type="ECO:0000259" key="8">
    <source>
        <dbReference type="PROSITE" id="PS50858"/>
    </source>
</evidence>
<dbReference type="GO" id="GO:0000439">
    <property type="term" value="C:transcription factor TFIIH core complex"/>
    <property type="evidence" value="ECO:0007669"/>
    <property type="project" value="InterPro"/>
</dbReference>
<dbReference type="STRING" id="104259.A0A0F7VDL4"/>
<dbReference type="PANTHER" id="PTHR12856">
    <property type="entry name" value="TRANSCRIPTION INITIATION FACTOR IIH-RELATED"/>
    <property type="match status" value="1"/>
</dbReference>
<dbReference type="PROSITE" id="PS50858">
    <property type="entry name" value="BSD"/>
    <property type="match status" value="2"/>
</dbReference>
<keyword evidence="10" id="KW-1185">Reference proteome</keyword>
<gene>
    <name evidence="9" type="ORF">PMG11_04754</name>
</gene>
<sequence>MMAPPSGAASYKKKDGTLTLTQDEQTLTWNPAAAGPAVLNIAVSTITNLQQTPATNPKVMLKVFALAPNAPPNTTPDQYVFLFTAGPDAARPQADAIKNALSARMNAGKTGTPVQTPTPGAAGGAGMSAAMAIANAVSSAGSSKNPWDDDNKLKGDVELQQSLLKADPTLQRMFMESIHTKPDSLTSAQFMSQFWSTRLHLLRAHAIERAQIRGSYNVLSSLKPRVEENVTRLNISKEQISLIFSQHPLVKRVYDENVPKLSEQQFWSRFFQSRLFKKLRGERISESDATDAILDKYLREEHTDTSREAFVPHFMDLAGNEVHHSQRRGNRPDLDMRPSGADKVPIIRTLNSLSEKIMANVAPADGDVTDPIGMDEETWQKMQLRDLQGDEEQARVTLNIRDQNRFFSQTQEDEQTRAFAKQDPDQILKALQSEIAESLPLGGTAPLQKLVDPGDDEDEEMEDAPASKRPVGSSAALHDAFAQILGAVREQRDQMNEGTASDTYGLSAGLYDRLTLTHATSTEFLNQFWQAFLSGNPERASEVQSLSESLARAIERIKAVANDAEAERQVEVDRRKVAAREYFERTKRKPRLNLDDIEGGQKVVNQLLGPTMHALQLALARYQTTLAAEKAEAATEAALLAV</sequence>
<dbReference type="FunFam" id="2.30.29.30:FF:000406">
    <property type="entry name" value="Putative RNA polymerase II transcription factor related protein"/>
    <property type="match status" value="1"/>
</dbReference>
<keyword evidence="6" id="KW-0539">Nucleus</keyword>
<keyword evidence="4" id="KW-0805">Transcription regulation</keyword>
<dbReference type="InterPro" id="IPR013876">
    <property type="entry name" value="TFIIH_BTF_p62_N"/>
</dbReference>
<protein>
    <recommendedName>
        <fullName evidence="8">BSD domain-containing protein</fullName>
    </recommendedName>
</protein>
<dbReference type="GO" id="GO:0006289">
    <property type="term" value="P:nucleotide-excision repair"/>
    <property type="evidence" value="ECO:0007669"/>
    <property type="project" value="InterPro"/>
</dbReference>
<feature type="compositionally biased region" description="Acidic residues" evidence="7">
    <location>
        <begin position="453"/>
        <end position="463"/>
    </location>
</feature>
<proteinExistence type="inferred from homology"/>
<keyword evidence="5" id="KW-0804">Transcription</keyword>
<evidence type="ECO:0000256" key="7">
    <source>
        <dbReference type="SAM" id="MobiDB-lite"/>
    </source>
</evidence>
<feature type="domain" description="BSD" evidence="8">
    <location>
        <begin position="147"/>
        <end position="206"/>
    </location>
</feature>
<dbReference type="InterPro" id="IPR005607">
    <property type="entry name" value="BSD_dom"/>
</dbReference>
<feature type="domain" description="BSD" evidence="8">
    <location>
        <begin position="227"/>
        <end position="278"/>
    </location>
</feature>
<evidence type="ECO:0000256" key="5">
    <source>
        <dbReference type="ARBA" id="ARBA00023163"/>
    </source>
</evidence>
<dbReference type="Pfam" id="PF08567">
    <property type="entry name" value="PH_TFIIH"/>
    <property type="match status" value="1"/>
</dbReference>
<dbReference type="Proteomes" id="UP000042958">
    <property type="component" value="Unassembled WGS sequence"/>
</dbReference>